<keyword evidence="2" id="KW-1133">Transmembrane helix</keyword>
<keyword evidence="2" id="KW-0812">Transmembrane</keyword>
<dbReference type="AlphaFoldDB" id="A0A9D8PM42"/>
<gene>
    <name evidence="3" type="ORF">JW984_02865</name>
</gene>
<keyword evidence="1" id="KW-0175">Coiled coil</keyword>
<name>A0A9D8PM42_9DELT</name>
<dbReference type="Proteomes" id="UP000809273">
    <property type="component" value="Unassembled WGS sequence"/>
</dbReference>
<reference evidence="3" key="2">
    <citation type="submission" date="2021-01" db="EMBL/GenBank/DDBJ databases">
        <authorList>
            <person name="Hahn C.R."/>
            <person name="Youssef N.H."/>
            <person name="Elshahed M."/>
        </authorList>
    </citation>
    <scope>NUCLEOTIDE SEQUENCE</scope>
    <source>
        <strain evidence="3">Zod_Metabat.24</strain>
    </source>
</reference>
<sequence length="231" mass="25404">MQIETFTCKNCGANVDIPRKSGTATCAYCGSVHKVSFHDGLVTADLISIVDRLDENISLLKGKLKGRGAAGGLKERLVSINEGKKKWHQYVSLVNAGESKDSPDMESLYKEAQEKLLFGYGAGCGELVNNYYNPKILYDDPETGYSCLFILLGTILFLISFGIIAVVYGEDLKLGITLIAVGSALILGGIPFILISIRTEKQEIARKKEAKAKLLEMENKIRQHLSKSKRR</sequence>
<protein>
    <submittedName>
        <fullName evidence="3">Uncharacterized protein</fullName>
    </submittedName>
</protein>
<evidence type="ECO:0000313" key="4">
    <source>
        <dbReference type="Proteomes" id="UP000809273"/>
    </source>
</evidence>
<evidence type="ECO:0000313" key="3">
    <source>
        <dbReference type="EMBL" id="MBN1572119.1"/>
    </source>
</evidence>
<accession>A0A9D8PM42</accession>
<feature type="coiled-coil region" evidence="1">
    <location>
        <begin position="197"/>
        <end position="227"/>
    </location>
</feature>
<feature type="transmembrane region" description="Helical" evidence="2">
    <location>
        <begin position="145"/>
        <end position="168"/>
    </location>
</feature>
<proteinExistence type="predicted"/>
<organism evidence="3 4">
    <name type="scientific">Candidatus Zymogenus saltonus</name>
    <dbReference type="NCBI Taxonomy" id="2844893"/>
    <lineage>
        <taxon>Bacteria</taxon>
        <taxon>Deltaproteobacteria</taxon>
        <taxon>Candidatus Zymogenia</taxon>
        <taxon>Candidatus Zymogeniales</taxon>
        <taxon>Candidatus Zymogenaceae</taxon>
        <taxon>Candidatus Zymogenus</taxon>
    </lineage>
</organism>
<evidence type="ECO:0000256" key="2">
    <source>
        <dbReference type="SAM" id="Phobius"/>
    </source>
</evidence>
<comment type="caution">
    <text evidence="3">The sequence shown here is derived from an EMBL/GenBank/DDBJ whole genome shotgun (WGS) entry which is preliminary data.</text>
</comment>
<reference evidence="3" key="1">
    <citation type="journal article" date="2021" name="Environ. Microbiol.">
        <title>Genomic characterization of three novel Desulfobacterota classes expand the metabolic and phylogenetic diversity of the phylum.</title>
        <authorList>
            <person name="Murphy C.L."/>
            <person name="Biggerstaff J."/>
            <person name="Eichhorn A."/>
            <person name="Ewing E."/>
            <person name="Shahan R."/>
            <person name="Soriano D."/>
            <person name="Stewart S."/>
            <person name="VanMol K."/>
            <person name="Walker R."/>
            <person name="Walters P."/>
            <person name="Elshahed M.S."/>
            <person name="Youssef N.H."/>
        </authorList>
    </citation>
    <scope>NUCLEOTIDE SEQUENCE</scope>
    <source>
        <strain evidence="3">Zod_Metabat.24</strain>
    </source>
</reference>
<dbReference type="EMBL" id="JAFGIX010000013">
    <property type="protein sequence ID" value="MBN1572119.1"/>
    <property type="molecule type" value="Genomic_DNA"/>
</dbReference>
<feature type="transmembrane region" description="Helical" evidence="2">
    <location>
        <begin position="174"/>
        <end position="197"/>
    </location>
</feature>
<evidence type="ECO:0000256" key="1">
    <source>
        <dbReference type="SAM" id="Coils"/>
    </source>
</evidence>
<keyword evidence="2" id="KW-0472">Membrane</keyword>